<dbReference type="RefSeq" id="WP_094101140.1">
    <property type="nucleotide sequence ID" value="NZ_LUTQ01000024.1"/>
</dbReference>
<reference evidence="1 2" key="1">
    <citation type="submission" date="2016-02" db="EMBL/GenBank/DDBJ databases">
        <title>Species-wide whole genome sequencing reveals diversity, host range in Lonsdalea quercina.</title>
        <authorList>
            <person name="Li Y."/>
        </authorList>
    </citation>
    <scope>NUCLEOTIDE SEQUENCE [LARGE SCALE GENOMIC DNA]</scope>
    <source>
        <strain evidence="1 2">LMG 26265</strain>
    </source>
</reference>
<dbReference type="Pfam" id="PF07313">
    <property type="entry name" value="AmiA-like"/>
    <property type="match status" value="1"/>
</dbReference>
<gene>
    <name evidence="1" type="ORF">AU512_09270</name>
</gene>
<protein>
    <recommendedName>
        <fullName evidence="3">Inner membrane protein</fullName>
    </recommendedName>
</protein>
<proteinExistence type="predicted"/>
<name>A0ABX3XFF4_9GAMM</name>
<organism evidence="1 2">
    <name type="scientific">Lonsdalea iberica</name>
    <dbReference type="NCBI Taxonomy" id="1082703"/>
    <lineage>
        <taxon>Bacteria</taxon>
        <taxon>Pseudomonadati</taxon>
        <taxon>Pseudomonadota</taxon>
        <taxon>Gammaproteobacteria</taxon>
        <taxon>Enterobacterales</taxon>
        <taxon>Pectobacteriaceae</taxon>
        <taxon>Lonsdalea</taxon>
    </lineage>
</organism>
<dbReference type="InterPro" id="IPR038765">
    <property type="entry name" value="Papain-like_cys_pep_sf"/>
</dbReference>
<evidence type="ECO:0008006" key="3">
    <source>
        <dbReference type="Google" id="ProtNLM"/>
    </source>
</evidence>
<dbReference type="SUPFAM" id="SSF54001">
    <property type="entry name" value="Cysteine proteinases"/>
    <property type="match status" value="1"/>
</dbReference>
<dbReference type="InterPro" id="IPR010846">
    <property type="entry name" value="AmiA-like"/>
</dbReference>
<comment type="caution">
    <text evidence="1">The sequence shown here is derived from an EMBL/GenBank/DDBJ whole genome shotgun (WGS) entry which is preliminary data.</text>
</comment>
<evidence type="ECO:0000313" key="2">
    <source>
        <dbReference type="Proteomes" id="UP000194040"/>
    </source>
</evidence>
<sequence>MKITATPAVPTPAYHTACASPNSFPYRIEMDDVTAGKVDQMIQSVVLPSAGERHGDVIGHLSSAFLDTPYQAETLIGGADTPEALVANFNGVDCFTLLDYVEALSRSHDQTSFLNRLVQTRYINNDVAYLSRRHFFSDWFATSSPNARDITAEISQESVLTEKQLNRKPNGEEYIPGLGITPRQINYIPGNVINQQVLDNLKTGDYVGVYTQLEGLDVTHVGVVIRHDGQVWFRNASSLSANQKVVDTPLMEYAHAKPGIIVLRAE</sequence>
<dbReference type="Gene3D" id="2.30.260.10">
    <property type="entry name" value="putative xylanase like domain"/>
    <property type="match status" value="1"/>
</dbReference>
<accession>A0ABX3XFF4</accession>
<keyword evidence="2" id="KW-1185">Reference proteome</keyword>
<dbReference type="Proteomes" id="UP000194040">
    <property type="component" value="Unassembled WGS sequence"/>
</dbReference>
<evidence type="ECO:0000313" key="1">
    <source>
        <dbReference type="EMBL" id="OSN10268.1"/>
    </source>
</evidence>
<dbReference type="EMBL" id="LUTQ01000024">
    <property type="protein sequence ID" value="OSN10268.1"/>
    <property type="molecule type" value="Genomic_DNA"/>
</dbReference>
<dbReference type="Gene3D" id="1.10.3670.10">
    <property type="entry name" value="Putative xylanase like domain"/>
    <property type="match status" value="1"/>
</dbReference>